<reference evidence="4" key="1">
    <citation type="submission" date="2021-02" db="EMBL/GenBank/DDBJ databases">
        <authorList>
            <person name="Nowell W R."/>
        </authorList>
    </citation>
    <scope>NUCLEOTIDE SEQUENCE</scope>
</reference>
<feature type="compositionally biased region" description="Basic residues" evidence="3">
    <location>
        <begin position="16"/>
        <end position="25"/>
    </location>
</feature>
<dbReference type="Pfam" id="PF15305">
    <property type="entry name" value="IFT43"/>
    <property type="match status" value="1"/>
</dbReference>
<keyword evidence="13" id="KW-1185">Reference proteome</keyword>
<evidence type="ECO:0000313" key="4">
    <source>
        <dbReference type="EMBL" id="CAF0784850.1"/>
    </source>
</evidence>
<dbReference type="EMBL" id="CAJOAX010000120">
    <property type="protein sequence ID" value="CAF3514776.1"/>
    <property type="molecule type" value="Genomic_DNA"/>
</dbReference>
<evidence type="ECO:0000256" key="2">
    <source>
        <dbReference type="ARBA" id="ARBA00022794"/>
    </source>
</evidence>
<evidence type="ECO:0000313" key="6">
    <source>
        <dbReference type="EMBL" id="CAF0925927.1"/>
    </source>
</evidence>
<comment type="similarity">
    <text evidence="1">Belongs to the IFT43 family.</text>
</comment>
<organism evidence="4 14">
    <name type="scientific">Rotaria sordida</name>
    <dbReference type="NCBI Taxonomy" id="392033"/>
    <lineage>
        <taxon>Eukaryota</taxon>
        <taxon>Metazoa</taxon>
        <taxon>Spiralia</taxon>
        <taxon>Gnathifera</taxon>
        <taxon>Rotifera</taxon>
        <taxon>Eurotatoria</taxon>
        <taxon>Bdelloidea</taxon>
        <taxon>Philodinida</taxon>
        <taxon>Philodinidae</taxon>
        <taxon>Rotaria</taxon>
    </lineage>
</organism>
<dbReference type="Proteomes" id="UP000663864">
    <property type="component" value="Unassembled WGS sequence"/>
</dbReference>
<dbReference type="EMBL" id="CAJNOL010000677">
    <property type="protein sequence ID" value="CAF1162949.1"/>
    <property type="molecule type" value="Genomic_DNA"/>
</dbReference>
<dbReference type="EMBL" id="CAJNOT010000040">
    <property type="protein sequence ID" value="CAF0795389.1"/>
    <property type="molecule type" value="Genomic_DNA"/>
</dbReference>
<evidence type="ECO:0000313" key="13">
    <source>
        <dbReference type="Proteomes" id="UP000663870"/>
    </source>
</evidence>
<evidence type="ECO:0000313" key="7">
    <source>
        <dbReference type="EMBL" id="CAF0926046.1"/>
    </source>
</evidence>
<dbReference type="Proteomes" id="UP000663870">
    <property type="component" value="Unassembled WGS sequence"/>
</dbReference>
<dbReference type="PANTHER" id="PTHR33724">
    <property type="entry name" value="INTRAFLAGELLAR TRANSPORT PROTEIN 43 HOMOLOG"/>
    <property type="match status" value="1"/>
</dbReference>
<dbReference type="AlphaFoldDB" id="A0A813RS50"/>
<dbReference type="Proteomes" id="UP000663854">
    <property type="component" value="Unassembled WGS sequence"/>
</dbReference>
<proteinExistence type="inferred from homology"/>
<dbReference type="Proteomes" id="UP000663882">
    <property type="component" value="Unassembled WGS sequence"/>
</dbReference>
<dbReference type="GO" id="GO:0035721">
    <property type="term" value="P:intraciliary retrograde transport"/>
    <property type="evidence" value="ECO:0007669"/>
    <property type="project" value="TreeGrafter"/>
</dbReference>
<dbReference type="Proteomes" id="UP000663823">
    <property type="component" value="Unassembled WGS sequence"/>
</dbReference>
<dbReference type="EMBL" id="CAJNOU010000232">
    <property type="protein sequence ID" value="CAF0925927.1"/>
    <property type="molecule type" value="Genomic_DNA"/>
</dbReference>
<dbReference type="EMBL" id="CAJNOL010000686">
    <property type="protein sequence ID" value="CAF1166474.1"/>
    <property type="molecule type" value="Genomic_DNA"/>
</dbReference>
<evidence type="ECO:0000313" key="14">
    <source>
        <dbReference type="Proteomes" id="UP000663882"/>
    </source>
</evidence>
<accession>A0A813RS50</accession>
<evidence type="ECO:0000313" key="8">
    <source>
        <dbReference type="EMBL" id="CAF1162949.1"/>
    </source>
</evidence>
<dbReference type="InterPro" id="IPR029302">
    <property type="entry name" value="IFT43"/>
</dbReference>
<dbReference type="PANTHER" id="PTHR33724:SF1">
    <property type="entry name" value="INTRAFLAGELLAR TRANSPORT PROTEIN 43 HOMOLOG"/>
    <property type="match status" value="1"/>
</dbReference>
<gene>
    <name evidence="12" type="ORF">FNK824_LOCUS10109</name>
    <name evidence="11" type="ORF">JBS370_LOCUS4033</name>
    <name evidence="8" type="ORF">JXQ802_LOCUS22360</name>
    <name evidence="9" type="ORF">JXQ802_LOCUS22549</name>
    <name evidence="10" type="ORF">OTI717_LOCUS2471</name>
    <name evidence="7" type="ORF">PYM288_LOCUS10792</name>
    <name evidence="4" type="ORF">RFH988_LOCUS3109</name>
    <name evidence="6" type="ORF">SEV965_LOCUS6906</name>
    <name evidence="5" type="ORF">ZHD862_LOCUS2127</name>
</gene>
<name>A0A813RS50_9BILA</name>
<evidence type="ECO:0000256" key="1">
    <source>
        <dbReference type="ARBA" id="ARBA00007563"/>
    </source>
</evidence>
<evidence type="ECO:0000313" key="10">
    <source>
        <dbReference type="EMBL" id="CAF3514776.1"/>
    </source>
</evidence>
<dbReference type="EMBL" id="CAJOBE010001110">
    <property type="protein sequence ID" value="CAF3715371.1"/>
    <property type="molecule type" value="Genomic_DNA"/>
</dbReference>
<dbReference type="OrthoDB" id="206950at2759"/>
<dbReference type="Proteomes" id="UP000663889">
    <property type="component" value="Unassembled WGS sequence"/>
</dbReference>
<dbReference type="EMBL" id="CAJNOO010000071">
    <property type="protein sequence ID" value="CAF0784850.1"/>
    <property type="molecule type" value="Genomic_DNA"/>
</dbReference>
<evidence type="ECO:0008006" key="15">
    <source>
        <dbReference type="Google" id="ProtNLM"/>
    </source>
</evidence>
<evidence type="ECO:0000256" key="3">
    <source>
        <dbReference type="SAM" id="MobiDB-lite"/>
    </source>
</evidence>
<dbReference type="EMBL" id="CAJNOH010000173">
    <property type="protein sequence ID" value="CAF0926046.1"/>
    <property type="molecule type" value="Genomic_DNA"/>
</dbReference>
<feature type="region of interest" description="Disordered" evidence="3">
    <location>
        <begin position="44"/>
        <end position="63"/>
    </location>
</feature>
<dbReference type="Proteomes" id="UP000663874">
    <property type="component" value="Unassembled WGS sequence"/>
</dbReference>
<sequence length="206" mass="23270">MSSDDWLDNEPTTTKNSKKKSKGTTRIHDEPIDETFDTLLESASKSANLTTSSKPKSSRRSIVEATSGWSNDINDENDNLDISTIPASQRPMIRQSNRRAAEEIIATDIPTILMDDAEGDDTIDMTPQIAVAPEFSVNQIASFKEIEHEFSRERASQYIDSKIDIGILYHNLHLQEDLDAEDQKPWDWDKLFVEVRNSITNPTIDS</sequence>
<protein>
    <recommendedName>
        <fullName evidence="15">Intraflagellar transport protein 43 homolog</fullName>
    </recommendedName>
</protein>
<evidence type="ECO:0000313" key="9">
    <source>
        <dbReference type="EMBL" id="CAF1166474.1"/>
    </source>
</evidence>
<feature type="region of interest" description="Disordered" evidence="3">
    <location>
        <begin position="1"/>
        <end position="30"/>
    </location>
</feature>
<comment type="caution">
    <text evidence="4">The sequence shown here is derived from an EMBL/GenBank/DDBJ whole genome shotgun (WGS) entry which is preliminary data.</text>
</comment>
<dbReference type="GO" id="GO:0005929">
    <property type="term" value="C:cilium"/>
    <property type="evidence" value="ECO:0007669"/>
    <property type="project" value="TreeGrafter"/>
</dbReference>
<evidence type="ECO:0000313" key="11">
    <source>
        <dbReference type="EMBL" id="CAF3605883.1"/>
    </source>
</evidence>
<evidence type="ECO:0000313" key="12">
    <source>
        <dbReference type="EMBL" id="CAF3715371.1"/>
    </source>
</evidence>
<evidence type="ECO:0000313" key="5">
    <source>
        <dbReference type="EMBL" id="CAF0795389.1"/>
    </source>
</evidence>
<dbReference type="EMBL" id="CAJOBD010000181">
    <property type="protein sequence ID" value="CAF3605883.1"/>
    <property type="molecule type" value="Genomic_DNA"/>
</dbReference>
<dbReference type="Proteomes" id="UP000663836">
    <property type="component" value="Unassembled WGS sequence"/>
</dbReference>
<dbReference type="GO" id="GO:0030991">
    <property type="term" value="C:intraciliary transport particle A"/>
    <property type="evidence" value="ECO:0007669"/>
    <property type="project" value="InterPro"/>
</dbReference>
<keyword evidence="2" id="KW-0970">Cilium biogenesis/degradation</keyword>